<dbReference type="AlphaFoldDB" id="A0AA85K0J0"/>
<keyword evidence="4" id="KW-1185">Reference proteome</keyword>
<sequence length="773" mass="87363">MNNNLFDDQIPAEAVRWLHFRRSGGVSTWKPFCGYDSLRLETAYRERANGNTDPAYAKIIVRGEMFEVDMESNLCIPIYWFGKKRSVHNKKRTWCSTPVIRCVWFQKINWLPVDTKLSEIIEYEHRTYAIPKLKEATKRTHKPIHKYTSNNHEIKWMSDGTVYLVTKAAEPFGKIRLHGGLSSVPLSRGYHHSAESSDRPPPITHLCFVVHGIGQQLASIRHECAKFRKTCQKVAEKLYPKLSESGQRLEFIPVNWRSSLSLNSKTLDNVTIAQLRPLRAYINQSLVDILYYTSPVYRQVIMQSLSYELTRLFNLFCTHNPQFLQRGGRISVLAHSLGSVIMHDILKSSNSNFPGSLFTSMTDLDSNNGLSSPRQSLPNNSLNVISVREKKGRNHLSTNLYSGSKESLNSNMDRDSTLRVPNRGSFLENIPKPSDWKPVPQLANLFLIGSPLALFIAVNDLPATTDISSSTQSLYSTNSTYDEPEPTKILRSLLNTVVASNKHSGIDLDETDAEALFSYFACRRVFNIFHSYDPVAYRLEPLLLKHYASISPVVIPKASLSHLEKFLSIKDTLSNSISNLTSVSRITSLVGSGRSSGRSDTTTTSSNKSSSKESPHSDTPTLKGSDSSHSDVESLNSLQTVDLSDSGSSDESDTSNEKTPDDEQERRFFKRISVVEQDFVYKQHQSLAMKLFSNYVTRRSSNVTYLGPPVCKMRPNPGEEEKQLRRRVDFEWQKSFSPLAALGAHSSYWSSQEVAFFILYQIFGPPQILQPKQ</sequence>
<dbReference type="PANTHER" id="PTHR23509:SF48">
    <property type="entry name" value="INTRACELLULAR PHOSPHOLIPASE A1"/>
    <property type="match status" value="1"/>
</dbReference>
<dbReference type="SMART" id="SM01127">
    <property type="entry name" value="DDHD"/>
    <property type="match status" value="1"/>
</dbReference>
<dbReference type="GO" id="GO:0005737">
    <property type="term" value="C:cytoplasm"/>
    <property type="evidence" value="ECO:0007669"/>
    <property type="project" value="TreeGrafter"/>
</dbReference>
<dbReference type="GO" id="GO:0046872">
    <property type="term" value="F:metal ion binding"/>
    <property type="evidence" value="ECO:0007669"/>
    <property type="project" value="InterPro"/>
</dbReference>
<evidence type="ECO:0000313" key="4">
    <source>
        <dbReference type="Proteomes" id="UP000050795"/>
    </source>
</evidence>
<organism evidence="4 5">
    <name type="scientific">Trichobilharzia regenti</name>
    <name type="common">Nasal bird schistosome</name>
    <dbReference type="NCBI Taxonomy" id="157069"/>
    <lineage>
        <taxon>Eukaryota</taxon>
        <taxon>Metazoa</taxon>
        <taxon>Spiralia</taxon>
        <taxon>Lophotrochozoa</taxon>
        <taxon>Platyhelminthes</taxon>
        <taxon>Trematoda</taxon>
        <taxon>Digenea</taxon>
        <taxon>Strigeidida</taxon>
        <taxon>Schistosomatoidea</taxon>
        <taxon>Schistosomatidae</taxon>
        <taxon>Trichobilharzia</taxon>
    </lineage>
</organism>
<evidence type="ECO:0000256" key="1">
    <source>
        <dbReference type="ARBA" id="ARBA00038464"/>
    </source>
</evidence>
<name>A0AA85K0J0_TRIRE</name>
<dbReference type="GO" id="GO:0004620">
    <property type="term" value="F:phospholipase activity"/>
    <property type="evidence" value="ECO:0007669"/>
    <property type="project" value="TreeGrafter"/>
</dbReference>
<evidence type="ECO:0000256" key="2">
    <source>
        <dbReference type="SAM" id="MobiDB-lite"/>
    </source>
</evidence>
<dbReference type="PROSITE" id="PS51043">
    <property type="entry name" value="DDHD"/>
    <property type="match status" value="1"/>
</dbReference>
<comment type="similarity">
    <text evidence="1">Belongs to the PA-PLA1 family.</text>
</comment>
<feature type="domain" description="DDHD" evidence="3">
    <location>
        <begin position="438"/>
        <end position="764"/>
    </location>
</feature>
<dbReference type="InterPro" id="IPR058055">
    <property type="entry name" value="PA-PLA1"/>
</dbReference>
<dbReference type="Proteomes" id="UP000050795">
    <property type="component" value="Unassembled WGS sequence"/>
</dbReference>
<dbReference type="Pfam" id="PF02862">
    <property type="entry name" value="DDHD"/>
    <property type="match status" value="1"/>
</dbReference>
<dbReference type="InterPro" id="IPR004177">
    <property type="entry name" value="DDHD_dom"/>
</dbReference>
<protein>
    <recommendedName>
        <fullName evidence="3">DDHD domain-containing protein</fullName>
    </recommendedName>
</protein>
<evidence type="ECO:0000259" key="3">
    <source>
        <dbReference type="PROSITE" id="PS51043"/>
    </source>
</evidence>
<feature type="compositionally biased region" description="Basic and acidic residues" evidence="2">
    <location>
        <begin position="655"/>
        <end position="665"/>
    </location>
</feature>
<evidence type="ECO:0000313" key="5">
    <source>
        <dbReference type="WBParaSite" id="TREG1_62850.1"/>
    </source>
</evidence>
<dbReference type="PANTHER" id="PTHR23509">
    <property type="entry name" value="PA-PL1 PHOSPHOLIPASE FAMILY"/>
    <property type="match status" value="1"/>
</dbReference>
<dbReference type="WBParaSite" id="TREG1_62850.1">
    <property type="protein sequence ID" value="TREG1_62850.1"/>
    <property type="gene ID" value="TREG1_62850"/>
</dbReference>
<feature type="compositionally biased region" description="Low complexity" evidence="2">
    <location>
        <begin position="590"/>
        <end position="609"/>
    </location>
</feature>
<reference evidence="4" key="1">
    <citation type="submission" date="2022-06" db="EMBL/GenBank/DDBJ databases">
        <authorList>
            <person name="Berger JAMES D."/>
            <person name="Berger JAMES D."/>
        </authorList>
    </citation>
    <scope>NUCLEOTIDE SEQUENCE [LARGE SCALE GENOMIC DNA]</scope>
</reference>
<reference evidence="5" key="2">
    <citation type="submission" date="2023-11" db="UniProtKB">
        <authorList>
            <consortium name="WormBaseParasite"/>
        </authorList>
    </citation>
    <scope>IDENTIFICATION</scope>
</reference>
<feature type="region of interest" description="Disordered" evidence="2">
    <location>
        <begin position="590"/>
        <end position="665"/>
    </location>
</feature>
<accession>A0AA85K0J0</accession>
<proteinExistence type="inferred from homology"/>